<feature type="region of interest" description="Disordered" evidence="15">
    <location>
        <begin position="118"/>
        <end position="162"/>
    </location>
</feature>
<evidence type="ECO:0000256" key="11">
    <source>
        <dbReference type="ARBA" id="ARBA00029691"/>
    </source>
</evidence>
<feature type="domain" description="Peroxisomal membrane protein PEX14-like KPWE" evidence="17">
    <location>
        <begin position="370"/>
        <end position="415"/>
    </location>
</feature>
<evidence type="ECO:0000313" key="20">
    <source>
        <dbReference type="Proteomes" id="UP000886885"/>
    </source>
</evidence>
<evidence type="ECO:0000256" key="15">
    <source>
        <dbReference type="SAM" id="MobiDB-lite"/>
    </source>
</evidence>
<evidence type="ECO:0000256" key="12">
    <source>
        <dbReference type="ARBA" id="ARBA00053920"/>
    </source>
</evidence>
<feature type="domain" description="Peroxisome membrane anchor protein Pex14p N-terminal" evidence="16">
    <location>
        <begin position="80"/>
        <end position="124"/>
    </location>
</feature>
<dbReference type="InterPro" id="IPR054154">
    <property type="entry name" value="PEX14-like_M_plants"/>
</dbReference>
<evidence type="ECO:0000256" key="4">
    <source>
        <dbReference type="ARBA" id="ARBA00022692"/>
    </source>
</evidence>
<dbReference type="OrthoDB" id="441517at2759"/>
<comment type="caution">
    <text evidence="19">The sequence shown here is derived from an EMBL/GenBank/DDBJ whole genome shotgun (WGS) entry which is preliminary data.</text>
</comment>
<evidence type="ECO:0000256" key="6">
    <source>
        <dbReference type="ARBA" id="ARBA00022989"/>
    </source>
</evidence>
<keyword evidence="6" id="KW-1133">Transmembrane helix</keyword>
<sequence>MFSMGFSSEKVDYTDDDSPVFNLERFCLDNGNGEKGKIFKSLPGLAIKNVQPTTGVQQGAGDEAIKQSPPSVFVNSEPMREEQVQNAVKFLSHPKVRGSPVMYRRSFLEKKGLTKEEIDEAFRRVPDPTPSTQATSSSQEGQVKSTPNVKPPAPAQTPQPVAAAPTGVISTMRTLTQHQFNWHHAVLAVGLLAVSGAGTAVLVKVASKTIIPRLKSWIRKVVLEEEDDSMMKTNTKLSLAEEAAAAAKAAAAAASDVARASQEMLNSKNEEKRCFKEFMNMLDVQVQEMKSMSAAIHRLEVLVGESGCPITCDAGQTDYRVRNSLADQEDYRASVANPKQTYTNGKAEFDWRSGRSSSQPMSAQASVAAHPKSYMEIMDQRGEKPANIRDINDQPPNPYQQISNRRIASGTKPWEVGRAQNNSSQVLESQVGREGLNSNVQDSGFDQLDGESTEPWWQQKNARIREIENGDEIKAGPFDAQTSEQPVRRAWVPPQPPPVVMPEAAEAIRRPKQSIHKEQSEDDQSVSHPTDIANVLQKITKVSESGGAVEINGGGSVLNSSEIQEEQEQIHDN</sequence>
<dbReference type="InterPro" id="IPR006785">
    <property type="entry name" value="Pex14_N"/>
</dbReference>
<feature type="region of interest" description="Disordered" evidence="15">
    <location>
        <begin position="471"/>
        <end position="532"/>
    </location>
</feature>
<keyword evidence="7" id="KW-0811">Translocation</keyword>
<dbReference type="GO" id="GO:1990429">
    <property type="term" value="C:peroxisomal importomer complex"/>
    <property type="evidence" value="ECO:0007669"/>
    <property type="project" value="TreeGrafter"/>
</dbReference>
<dbReference type="FunFam" id="1.10.10.10:FF:000217">
    <property type="entry name" value="Peroxisomal membrane protein PEX14"/>
    <property type="match status" value="1"/>
</dbReference>
<evidence type="ECO:0000256" key="10">
    <source>
        <dbReference type="ARBA" id="ARBA00029502"/>
    </source>
</evidence>
<keyword evidence="20" id="KW-1185">Reference proteome</keyword>
<dbReference type="Proteomes" id="UP000886885">
    <property type="component" value="Chromosome 15D"/>
</dbReference>
<keyword evidence="8 14" id="KW-0472">Membrane</keyword>
<dbReference type="EMBL" id="JAAWWB010000030">
    <property type="protein sequence ID" value="KAG6746011.1"/>
    <property type="molecule type" value="Genomic_DNA"/>
</dbReference>
<keyword evidence="3 14" id="KW-0813">Transport</keyword>
<comment type="subcellular location">
    <subcellularLocation>
        <location evidence="1">Peroxisome membrane</location>
        <topology evidence="1">Single-pass membrane protein</topology>
    </subcellularLocation>
</comment>
<evidence type="ECO:0000259" key="16">
    <source>
        <dbReference type="Pfam" id="PF04695"/>
    </source>
</evidence>
<comment type="similarity">
    <text evidence="2 14">Belongs to the peroxin-14 family.</text>
</comment>
<dbReference type="InterPro" id="IPR040554">
    <property type="entry name" value="KPWE_PEX14_dom"/>
</dbReference>
<evidence type="ECO:0000256" key="2">
    <source>
        <dbReference type="ARBA" id="ARBA00005443"/>
    </source>
</evidence>
<gene>
    <name evidence="19" type="ORF">POTOM_050522</name>
</gene>
<evidence type="ECO:0000256" key="13">
    <source>
        <dbReference type="ARBA" id="ARBA00064754"/>
    </source>
</evidence>
<comment type="function">
    <text evidence="12 14">Component of the PEX13-PEX14 docking complex, a translocon channel that specifically mediates the import of peroxisomal cargo proteins bound to PEX5 receptor. The PEX13-PEX14 docking complex forms a large import pore which can be opened to a diameter of about 9 nm. Mechanistically, PEX5 receptor along with cargo proteins associates with the PEX14 subunit of the PEX13-PEX14 docking complex in the cytosol, leading to the insertion of the receptor into the organelle membrane with the concomitant translocation of the cargo into the peroxisome matrix.</text>
</comment>
<protein>
    <recommendedName>
        <fullName evidence="10 14">Peroxisomal membrane protein PEX14</fullName>
    </recommendedName>
    <alternativeName>
        <fullName evidence="11 14">Peroxin-14</fullName>
    </alternativeName>
</protein>
<evidence type="ECO:0000256" key="9">
    <source>
        <dbReference type="ARBA" id="ARBA00023140"/>
    </source>
</evidence>
<dbReference type="Pfam" id="PF23020">
    <property type="entry name" value="PEX14-like_2nd"/>
    <property type="match status" value="1"/>
</dbReference>
<dbReference type="GO" id="GO:0005778">
    <property type="term" value="C:peroxisomal membrane"/>
    <property type="evidence" value="ECO:0007669"/>
    <property type="project" value="UniProtKB-SubCell"/>
</dbReference>
<evidence type="ECO:0000256" key="1">
    <source>
        <dbReference type="ARBA" id="ARBA00004549"/>
    </source>
</evidence>
<dbReference type="Pfam" id="PF04695">
    <property type="entry name" value="Pex14_N"/>
    <property type="match status" value="1"/>
</dbReference>
<evidence type="ECO:0000256" key="3">
    <source>
        <dbReference type="ARBA" id="ARBA00022448"/>
    </source>
</evidence>
<dbReference type="PANTHER" id="PTHR23058:SF0">
    <property type="entry name" value="PEROXISOMAL MEMBRANE PROTEIN PEX14"/>
    <property type="match status" value="1"/>
</dbReference>
<dbReference type="InterPro" id="IPR025655">
    <property type="entry name" value="PEX14"/>
</dbReference>
<keyword evidence="9 14" id="KW-0576">Peroxisome</keyword>
<dbReference type="Pfam" id="PF17733">
    <property type="entry name" value="KPWE_dom"/>
    <property type="match status" value="1"/>
</dbReference>
<accession>A0A8X7Y891</accession>
<comment type="subunit">
    <text evidence="13">Interacts with PEX13; forming the PEX13-PEX14 docking complex. Interacts with PEX5 (via WxxxF/Y motifs).</text>
</comment>
<feature type="region of interest" description="Disordered" evidence="15">
    <location>
        <begin position="544"/>
        <end position="573"/>
    </location>
</feature>
<evidence type="ECO:0000313" key="19">
    <source>
        <dbReference type="EMBL" id="KAG6746011.1"/>
    </source>
</evidence>
<reference evidence="19" key="1">
    <citation type="journal article" date="2020" name="bioRxiv">
        <title>Hybrid origin of Populus tomentosa Carr. identified through genome sequencing and phylogenomic analysis.</title>
        <authorList>
            <person name="An X."/>
            <person name="Gao K."/>
            <person name="Chen Z."/>
            <person name="Li J."/>
            <person name="Yang X."/>
            <person name="Yang X."/>
            <person name="Zhou J."/>
            <person name="Guo T."/>
            <person name="Zhao T."/>
            <person name="Huang S."/>
            <person name="Miao D."/>
            <person name="Khan W.U."/>
            <person name="Rao P."/>
            <person name="Ye M."/>
            <person name="Lei B."/>
            <person name="Liao W."/>
            <person name="Wang J."/>
            <person name="Ji L."/>
            <person name="Li Y."/>
            <person name="Guo B."/>
            <person name="Mustafa N.S."/>
            <person name="Li S."/>
            <person name="Yun Q."/>
            <person name="Keller S.R."/>
            <person name="Mao J."/>
            <person name="Zhang R."/>
            <person name="Strauss S.H."/>
        </authorList>
    </citation>
    <scope>NUCLEOTIDE SEQUENCE</scope>
    <source>
        <strain evidence="19">GM15</strain>
        <tissue evidence="19">Leaf</tissue>
    </source>
</reference>
<evidence type="ECO:0000259" key="18">
    <source>
        <dbReference type="Pfam" id="PF23020"/>
    </source>
</evidence>
<evidence type="ECO:0000256" key="8">
    <source>
        <dbReference type="ARBA" id="ARBA00023136"/>
    </source>
</evidence>
<evidence type="ECO:0000256" key="5">
    <source>
        <dbReference type="ARBA" id="ARBA00022927"/>
    </source>
</evidence>
<proteinExistence type="inferred from homology"/>
<dbReference type="PANTHER" id="PTHR23058">
    <property type="entry name" value="PEROXISOMAL MEMBRANE PROTEIN PEX14"/>
    <property type="match status" value="1"/>
</dbReference>
<keyword evidence="4" id="KW-0812">Transmembrane</keyword>
<organism evidence="19 20">
    <name type="scientific">Populus tomentosa</name>
    <name type="common">Chinese white poplar</name>
    <dbReference type="NCBI Taxonomy" id="118781"/>
    <lineage>
        <taxon>Eukaryota</taxon>
        <taxon>Viridiplantae</taxon>
        <taxon>Streptophyta</taxon>
        <taxon>Embryophyta</taxon>
        <taxon>Tracheophyta</taxon>
        <taxon>Spermatophyta</taxon>
        <taxon>Magnoliopsida</taxon>
        <taxon>eudicotyledons</taxon>
        <taxon>Gunneridae</taxon>
        <taxon>Pentapetalae</taxon>
        <taxon>rosids</taxon>
        <taxon>fabids</taxon>
        <taxon>Malpighiales</taxon>
        <taxon>Salicaceae</taxon>
        <taxon>Saliceae</taxon>
        <taxon>Populus</taxon>
    </lineage>
</organism>
<name>A0A8X7Y891_POPTO</name>
<dbReference type="GO" id="GO:0016560">
    <property type="term" value="P:protein import into peroxisome matrix, docking"/>
    <property type="evidence" value="ECO:0007669"/>
    <property type="project" value="UniProtKB-UniRule"/>
</dbReference>
<feature type="compositionally biased region" description="Low complexity" evidence="15">
    <location>
        <begin position="130"/>
        <end position="139"/>
    </location>
</feature>
<evidence type="ECO:0000256" key="7">
    <source>
        <dbReference type="ARBA" id="ARBA00023010"/>
    </source>
</evidence>
<dbReference type="AlphaFoldDB" id="A0A8X7Y891"/>
<evidence type="ECO:0000259" key="17">
    <source>
        <dbReference type="Pfam" id="PF17733"/>
    </source>
</evidence>
<dbReference type="GO" id="GO:0005102">
    <property type="term" value="F:signaling receptor binding"/>
    <property type="evidence" value="ECO:0007669"/>
    <property type="project" value="TreeGrafter"/>
</dbReference>
<evidence type="ECO:0000256" key="14">
    <source>
        <dbReference type="RuleBase" id="RU367032"/>
    </source>
</evidence>
<keyword evidence="5 14" id="KW-0653">Protein transport</keyword>
<feature type="domain" description="Peroxisomal membrane protein PEX14 central plants" evidence="18">
    <location>
        <begin position="179"/>
        <end position="300"/>
    </location>
</feature>